<proteinExistence type="predicted"/>
<evidence type="ECO:0000313" key="1">
    <source>
        <dbReference type="EMBL" id="OUQ32865.1"/>
    </source>
</evidence>
<dbReference type="RefSeq" id="WP_087359527.1">
    <property type="nucleotide sequence ID" value="NZ_AP031415.1"/>
</dbReference>
<dbReference type="EMBL" id="NFLJ01000040">
    <property type="protein sequence ID" value="OUQ32865.1"/>
    <property type="molecule type" value="Genomic_DNA"/>
</dbReference>
<evidence type="ECO:0000313" key="2">
    <source>
        <dbReference type="Proteomes" id="UP000195305"/>
    </source>
</evidence>
<name>A0A1Y4SSG6_9FIRM</name>
<gene>
    <name evidence="1" type="ORF">B5E75_11960</name>
</gene>
<sequence>MEHVTDIDKKDYIDECKEIVRTTIALEKIELSDHELTLLTEEIMDTSLSIGGDYSRENIRYIAVQYVRRQFLPRFQKAHKGG</sequence>
<dbReference type="OrthoDB" id="1644698at2"/>
<accession>A0A1Y4SSG6</accession>
<keyword evidence="2" id="KW-1185">Reference proteome</keyword>
<organism evidence="1 2">
    <name type="scientific">Massilimicrobiota timonensis</name>
    <dbReference type="NCBI Taxonomy" id="1776392"/>
    <lineage>
        <taxon>Bacteria</taxon>
        <taxon>Bacillati</taxon>
        <taxon>Bacillota</taxon>
        <taxon>Erysipelotrichia</taxon>
        <taxon>Erysipelotrichales</taxon>
        <taxon>Erysipelotrichaceae</taxon>
        <taxon>Massilimicrobiota</taxon>
    </lineage>
</organism>
<reference evidence="1 2" key="1">
    <citation type="journal article" date="2018" name="BMC Genomics">
        <title>Whole genome sequencing and function prediction of 133 gut anaerobes isolated from chicken caecum in pure cultures.</title>
        <authorList>
            <person name="Medvecky M."/>
            <person name="Cejkova D."/>
            <person name="Polansky O."/>
            <person name="Karasova D."/>
            <person name="Kubasova T."/>
            <person name="Cizek A."/>
            <person name="Rychlik I."/>
        </authorList>
    </citation>
    <scope>NUCLEOTIDE SEQUENCE [LARGE SCALE GENOMIC DNA]</scope>
    <source>
        <strain evidence="1 2">An13</strain>
    </source>
</reference>
<protein>
    <submittedName>
        <fullName evidence="1">Uncharacterized protein</fullName>
    </submittedName>
</protein>
<dbReference type="Proteomes" id="UP000195305">
    <property type="component" value="Unassembled WGS sequence"/>
</dbReference>
<dbReference type="AlphaFoldDB" id="A0A1Y4SSG6"/>
<comment type="caution">
    <text evidence="1">The sequence shown here is derived from an EMBL/GenBank/DDBJ whole genome shotgun (WGS) entry which is preliminary data.</text>
</comment>